<reference evidence="1" key="1">
    <citation type="submission" date="2020-04" db="EMBL/GenBank/DDBJ databases">
        <authorList>
            <person name="Chiriac C."/>
            <person name="Salcher M."/>
            <person name="Ghai R."/>
            <person name="Kavagutti S V."/>
        </authorList>
    </citation>
    <scope>NUCLEOTIDE SEQUENCE</scope>
</reference>
<organism evidence="1">
    <name type="scientific">uncultured Caudovirales phage</name>
    <dbReference type="NCBI Taxonomy" id="2100421"/>
    <lineage>
        <taxon>Viruses</taxon>
        <taxon>Duplodnaviria</taxon>
        <taxon>Heunggongvirae</taxon>
        <taxon>Uroviricota</taxon>
        <taxon>Caudoviricetes</taxon>
        <taxon>Peduoviridae</taxon>
        <taxon>Maltschvirus</taxon>
        <taxon>Maltschvirus maltsch</taxon>
    </lineage>
</organism>
<evidence type="ECO:0000313" key="1">
    <source>
        <dbReference type="EMBL" id="CAB4127905.1"/>
    </source>
</evidence>
<sequence length="257" mass="27540">MSFLDDIVEIGTTIFGGNGIGAQLARTAALGGVLYLLNNTNKSSGTPAAGTTATTPDPRNRITLAPNPENRIPVVYGSAYTPGILTDAQISNSNTTMHFVYTIAEVTGARLSDGVASTFAFNDVWINDQRCVFQSDGITVDYTVDRDSNVDYSMQGLVRVYCYRAGSAKPVVPVGYSNTALQAATAIVPNWTTYHAMSNLVFAVVRVDFNRDRNVTAAPSSVRFHITNSMTQPGDCIYDYMTNTMYGAGIAAGDIKV</sequence>
<evidence type="ECO:0000313" key="2">
    <source>
        <dbReference type="EMBL" id="CAB5218979.1"/>
    </source>
</evidence>
<proteinExistence type="predicted"/>
<protein>
    <submittedName>
        <fullName evidence="1">Uncharacterized protein</fullName>
    </submittedName>
</protein>
<name>A0A6J5L2G0_9CAUD</name>
<dbReference type="EMBL" id="LR798270">
    <property type="protein sequence ID" value="CAB5218979.1"/>
    <property type="molecule type" value="Genomic_DNA"/>
</dbReference>
<dbReference type="EMBL" id="LR796227">
    <property type="protein sequence ID" value="CAB4127905.1"/>
    <property type="molecule type" value="Genomic_DNA"/>
</dbReference>
<accession>A0A6J5L2G0</accession>
<gene>
    <name evidence="1" type="ORF">UFOVP109_3</name>
    <name evidence="2" type="ORF">UFOVP224_16</name>
</gene>